<dbReference type="AlphaFoldDB" id="A0A250WUB2"/>
<sequence length="132" mass="13756">MVTQVSANTSSSSTPSKPTSYRISLFDAMKFNGPAPELINGRLAMVGLLAAAQREMECGELALSQLQHISLGTCALLLVGVVYASLVPITKGVKQEAFGPFSPRAETTNGRAAMLGFAVLCALESAAGVSFF</sequence>
<gene>
    <name evidence="1" type="ORF">CEUSTIGMA_g1805.t1</name>
</gene>
<dbReference type="OrthoDB" id="513190at2759"/>
<dbReference type="STRING" id="1157962.A0A250WUB2"/>
<comment type="caution">
    <text evidence="1">The sequence shown here is derived from an EMBL/GenBank/DDBJ whole genome shotgun (WGS) entry which is preliminary data.</text>
</comment>
<protein>
    <submittedName>
        <fullName evidence="1">Uncharacterized protein</fullName>
    </submittedName>
</protein>
<accession>A0A250WUB2</accession>
<name>A0A250WUB2_9CHLO</name>
<evidence type="ECO:0000313" key="2">
    <source>
        <dbReference type="Proteomes" id="UP000232323"/>
    </source>
</evidence>
<evidence type="ECO:0000313" key="1">
    <source>
        <dbReference type="EMBL" id="GAX74356.1"/>
    </source>
</evidence>
<dbReference type="SUPFAM" id="SSF103511">
    <property type="entry name" value="Chlorophyll a-b binding protein"/>
    <property type="match status" value="1"/>
</dbReference>
<dbReference type="GO" id="GO:0009507">
    <property type="term" value="C:chloroplast"/>
    <property type="evidence" value="ECO:0007669"/>
    <property type="project" value="UniProtKB-SubCell"/>
</dbReference>
<keyword evidence="2" id="KW-1185">Reference proteome</keyword>
<reference evidence="1 2" key="1">
    <citation type="submission" date="2017-08" db="EMBL/GenBank/DDBJ databases">
        <title>Acidophilic green algal genome provides insights into adaptation to an acidic environment.</title>
        <authorList>
            <person name="Hirooka S."/>
            <person name="Hirose Y."/>
            <person name="Kanesaki Y."/>
            <person name="Higuchi S."/>
            <person name="Fujiwara T."/>
            <person name="Onuma R."/>
            <person name="Era A."/>
            <person name="Ohbayashi R."/>
            <person name="Uzuka A."/>
            <person name="Nozaki H."/>
            <person name="Yoshikawa H."/>
            <person name="Miyagishima S.Y."/>
        </authorList>
    </citation>
    <scope>NUCLEOTIDE SEQUENCE [LARGE SCALE GENOMIC DNA]</scope>
    <source>
        <strain evidence="1 2">NIES-2499</strain>
    </source>
</reference>
<proteinExistence type="predicted"/>
<dbReference type="Proteomes" id="UP000232323">
    <property type="component" value="Unassembled WGS sequence"/>
</dbReference>
<dbReference type="EMBL" id="BEGY01000007">
    <property type="protein sequence ID" value="GAX74356.1"/>
    <property type="molecule type" value="Genomic_DNA"/>
</dbReference>
<organism evidence="1 2">
    <name type="scientific">Chlamydomonas eustigma</name>
    <dbReference type="NCBI Taxonomy" id="1157962"/>
    <lineage>
        <taxon>Eukaryota</taxon>
        <taxon>Viridiplantae</taxon>
        <taxon>Chlorophyta</taxon>
        <taxon>core chlorophytes</taxon>
        <taxon>Chlorophyceae</taxon>
        <taxon>CS clade</taxon>
        <taxon>Chlamydomonadales</taxon>
        <taxon>Chlamydomonadaceae</taxon>
        <taxon>Chlamydomonas</taxon>
    </lineage>
</organism>